<feature type="region of interest" description="Disordered" evidence="1">
    <location>
        <begin position="20"/>
        <end position="44"/>
    </location>
</feature>
<reference evidence="2" key="1">
    <citation type="submission" date="2007-04" db="EMBL/GenBank/DDBJ databases">
        <title>Complete sequence of chromosome of Rhodobacter sphaeroides ATCC 17025.</title>
        <authorList>
            <consortium name="US DOE Joint Genome Institute"/>
            <person name="Copeland A."/>
            <person name="Lucas S."/>
            <person name="Lapidus A."/>
            <person name="Barry K."/>
            <person name="Detter J.C."/>
            <person name="Glavina del Rio T."/>
            <person name="Hammon N."/>
            <person name="Israni S."/>
            <person name="Dalin E."/>
            <person name="Tice H."/>
            <person name="Pitluck S."/>
            <person name="Chertkov O."/>
            <person name="Brettin T."/>
            <person name="Bruce D."/>
            <person name="Han C."/>
            <person name="Schmutz J."/>
            <person name="Larimer F."/>
            <person name="Land M."/>
            <person name="Hauser L."/>
            <person name="Kyrpides N."/>
            <person name="Kim E."/>
            <person name="Richardson P."/>
            <person name="Mackenzie C."/>
            <person name="Choudhary M."/>
            <person name="Donohue T.J."/>
            <person name="Kaplan S."/>
        </authorList>
    </citation>
    <scope>NUCLEOTIDE SEQUENCE [LARGE SCALE GENOMIC DNA]</scope>
    <source>
        <strain evidence="2">ATCC 17025</strain>
    </source>
</reference>
<proteinExistence type="predicted"/>
<sequence length="313" mass="33216" precursor="true">MLSASASGSTAAAAARIATASGAPARKARGSAKVLQQPAGAATPGVELPEAAREGDCGFRSVMGHMGTEDHGAHPVSFRWASSDGQSWGPNGPNDKAAVAAKQEQDALIVFRSSMGAFLRLYAFLSQIFDYGATAIEARSLFYRHLIPLLDFGREREGVDLSKLVLTHHKLSTGRKTNLMLGGAAEKLKPMSEAGSASVQDKEKALLSQIVAKLNDLFTGDLTDNDQLSYAMTVKGKLLENTTLAQQAANNHKEQFGNSPNLMNAIVDAIIDALDAHSAMSKQALESPLIQRGLKDALMGPGRLYEALRERAA</sequence>
<dbReference type="REBASE" id="15172">
    <property type="entry name" value="Rsp17025ORF939P"/>
</dbReference>
<evidence type="ECO:0000313" key="2">
    <source>
        <dbReference type="EMBL" id="ABP69841.1"/>
    </source>
</evidence>
<organism evidence="2">
    <name type="scientific">Cereibacter sphaeroides (strain ATCC 17025 / ATH 2.4.3)</name>
    <name type="common">Rhodobacter sphaeroides</name>
    <dbReference type="NCBI Taxonomy" id="349102"/>
    <lineage>
        <taxon>Bacteria</taxon>
        <taxon>Pseudomonadati</taxon>
        <taxon>Pseudomonadota</taxon>
        <taxon>Alphaproteobacteria</taxon>
        <taxon>Rhodobacterales</taxon>
        <taxon>Paracoccaceae</taxon>
        <taxon>Cereibacter</taxon>
    </lineage>
</organism>
<dbReference type="KEGG" id="rsq:Rsph17025_0939"/>
<dbReference type="eggNOG" id="COG0610">
    <property type="taxonomic scope" value="Bacteria"/>
</dbReference>
<evidence type="ECO:0000256" key="1">
    <source>
        <dbReference type="SAM" id="MobiDB-lite"/>
    </source>
</evidence>
<dbReference type="AlphaFoldDB" id="A4WR27"/>
<protein>
    <submittedName>
        <fullName evidence="2">Uncharacterized protein</fullName>
    </submittedName>
</protein>
<dbReference type="STRING" id="349102.Rsph17025_0939"/>
<accession>A4WR27</accession>
<name>A4WR27_CERS5</name>
<gene>
    <name evidence="2" type="ordered locus">Rsph17025_0939</name>
</gene>
<dbReference type="EMBL" id="CP000661">
    <property type="protein sequence ID" value="ABP69841.1"/>
    <property type="molecule type" value="Genomic_DNA"/>
</dbReference>
<dbReference type="HOGENOM" id="CLU_888200_0_0_5"/>